<name>A0A3R6IDG7_9BACT</name>
<dbReference type="Proteomes" id="UP000448908">
    <property type="component" value="Unassembled WGS sequence"/>
</dbReference>
<accession>A0A3R6IDG7</accession>
<evidence type="ECO:0000313" key="4">
    <source>
        <dbReference type="EMBL" id="MTU68406.1"/>
    </source>
</evidence>
<keyword evidence="1" id="KW-0732">Signal</keyword>
<dbReference type="EMBL" id="QSII01000014">
    <property type="protein sequence ID" value="RHC84489.1"/>
    <property type="molecule type" value="Genomic_DNA"/>
</dbReference>
<evidence type="ECO:0000313" key="9">
    <source>
        <dbReference type="Proteomes" id="UP000448908"/>
    </source>
</evidence>
<dbReference type="AlphaFoldDB" id="A0A3R6IDG7"/>
<evidence type="ECO:0000313" key="6">
    <source>
        <dbReference type="EMBL" id="RHC84489.1"/>
    </source>
</evidence>
<dbReference type="RefSeq" id="WP_005641521.1">
    <property type="nucleotide sequence ID" value="NZ_BAABYG010000001.1"/>
</dbReference>
<feature type="signal peptide" evidence="1">
    <location>
        <begin position="1"/>
        <end position="24"/>
    </location>
</feature>
<dbReference type="Pfam" id="PF14129">
    <property type="entry name" value="DUF4296"/>
    <property type="match status" value="1"/>
</dbReference>
<dbReference type="OrthoDB" id="678784at2"/>
<dbReference type="Proteomes" id="UP000434916">
    <property type="component" value="Unassembled WGS sequence"/>
</dbReference>
<evidence type="ECO:0000313" key="3">
    <source>
        <dbReference type="EMBL" id="MTU40527.1"/>
    </source>
</evidence>
<sequence>MRNRLHRYRYNVVLLLATWLVACSKVPDDILSEKKMQAVQVDMQLAEAMINLDSKAFSDNARKEALYQSIFRKYDITQAEYDSSLIWYGRHLDIYMKVYDRVLADLNKRQKALGDVQALAAPVSKQDSVDIWPRRTSLRLEPDALFNGVTFDIKPETNYSSGSTFVLGMNVWGINKGMVYKPEIRISADQGDTIVTVNDKVLRDGYHETVLKTVPTKQVKRVYGYIFMNNADSSYYKVYLDSLNLMKYNYGRLTDMAKDSSAVKISTAE</sequence>
<feature type="chain" id="PRO_5044599927" evidence="1">
    <location>
        <begin position="25"/>
        <end position="269"/>
    </location>
</feature>
<dbReference type="EMBL" id="WNDA01000005">
    <property type="protein sequence ID" value="MTU68406.1"/>
    <property type="molecule type" value="Genomic_DNA"/>
</dbReference>
<organism evidence="6 7">
    <name type="scientific">Parabacteroides merdae</name>
    <dbReference type="NCBI Taxonomy" id="46503"/>
    <lineage>
        <taxon>Bacteria</taxon>
        <taxon>Pseudomonadati</taxon>
        <taxon>Bacteroidota</taxon>
        <taxon>Bacteroidia</taxon>
        <taxon>Bacteroidales</taxon>
        <taxon>Tannerellaceae</taxon>
        <taxon>Parabacteroides</taxon>
    </lineage>
</organism>
<dbReference type="EMBL" id="WNCN01000019">
    <property type="protein sequence ID" value="MTU40527.1"/>
    <property type="molecule type" value="Genomic_DNA"/>
</dbReference>
<dbReference type="EMBL" id="WNDD01000009">
    <property type="protein sequence ID" value="MTV01883.1"/>
    <property type="molecule type" value="Genomic_DNA"/>
</dbReference>
<evidence type="ECO:0000313" key="10">
    <source>
        <dbReference type="Proteomes" id="UP000482671"/>
    </source>
</evidence>
<gene>
    <name evidence="6" type="ORF">DW828_11215</name>
    <name evidence="3" type="ORF">GMD82_13900</name>
    <name evidence="4" type="ORF">GMD92_04815</name>
    <name evidence="5" type="ORF">GME02_09440</name>
</gene>
<dbReference type="InterPro" id="IPR025381">
    <property type="entry name" value="DUF4296"/>
</dbReference>
<comment type="caution">
    <text evidence="6">The sequence shown here is derived from an EMBL/GenBank/DDBJ whole genome shotgun (WGS) entry which is preliminary data.</text>
</comment>
<reference evidence="6 7" key="1">
    <citation type="submission" date="2018-08" db="EMBL/GenBank/DDBJ databases">
        <title>A genome reference for cultivated species of the human gut microbiota.</title>
        <authorList>
            <person name="Zou Y."/>
            <person name="Xue W."/>
            <person name="Luo G."/>
        </authorList>
    </citation>
    <scope>NUCLEOTIDE SEQUENCE [LARGE SCALE GENOMIC DNA]</scope>
    <source>
        <strain evidence="6 7">AM34-17</strain>
    </source>
</reference>
<evidence type="ECO:0000313" key="5">
    <source>
        <dbReference type="EMBL" id="MTV01883.1"/>
    </source>
</evidence>
<feature type="domain" description="DUF4296" evidence="2">
    <location>
        <begin position="27"/>
        <end position="111"/>
    </location>
</feature>
<reference evidence="8 9" key="2">
    <citation type="journal article" date="2019" name="Nat. Med.">
        <title>A library of human gut bacterial isolates paired with longitudinal multiomics data enables mechanistic microbiome research.</title>
        <authorList>
            <person name="Poyet M."/>
            <person name="Groussin M."/>
            <person name="Gibbons S.M."/>
            <person name="Avila-Pacheco J."/>
            <person name="Jiang X."/>
            <person name="Kearney S.M."/>
            <person name="Perrotta A.R."/>
            <person name="Berdy B."/>
            <person name="Zhao S."/>
            <person name="Lieberman T.D."/>
            <person name="Swanson P.K."/>
            <person name="Smith M."/>
            <person name="Roesemann S."/>
            <person name="Alexander J.E."/>
            <person name="Rich S.A."/>
            <person name="Livny J."/>
            <person name="Vlamakis H."/>
            <person name="Clish C."/>
            <person name="Bullock K."/>
            <person name="Deik A."/>
            <person name="Scott J."/>
            <person name="Pierce K.A."/>
            <person name="Xavier R.J."/>
            <person name="Alm E.J."/>
        </authorList>
    </citation>
    <scope>NUCLEOTIDE SEQUENCE [LARGE SCALE GENOMIC DNA]</scope>
    <source>
        <strain evidence="5 10">BIOML-A11</strain>
        <strain evidence="4 9">BIOML-A16</strain>
        <strain evidence="3 8">BIOML-A29</strain>
    </source>
</reference>
<dbReference type="Proteomes" id="UP000286260">
    <property type="component" value="Unassembled WGS sequence"/>
</dbReference>
<evidence type="ECO:0000256" key="1">
    <source>
        <dbReference type="SAM" id="SignalP"/>
    </source>
</evidence>
<evidence type="ECO:0000313" key="8">
    <source>
        <dbReference type="Proteomes" id="UP000434916"/>
    </source>
</evidence>
<evidence type="ECO:0000313" key="7">
    <source>
        <dbReference type="Proteomes" id="UP000286260"/>
    </source>
</evidence>
<proteinExistence type="predicted"/>
<dbReference type="Proteomes" id="UP000482671">
    <property type="component" value="Unassembled WGS sequence"/>
</dbReference>
<keyword evidence="8" id="KW-1185">Reference proteome</keyword>
<dbReference type="PROSITE" id="PS51257">
    <property type="entry name" value="PROKAR_LIPOPROTEIN"/>
    <property type="match status" value="1"/>
</dbReference>
<protein>
    <submittedName>
        <fullName evidence="6">DUF4296 domain-containing protein</fullName>
    </submittedName>
</protein>
<evidence type="ECO:0000259" key="2">
    <source>
        <dbReference type="Pfam" id="PF14129"/>
    </source>
</evidence>
<dbReference type="GeneID" id="49202993"/>